<name>A0ACC2RQX6_9FUNG</name>
<evidence type="ECO:0000313" key="1">
    <source>
        <dbReference type="EMBL" id="KAJ9052479.1"/>
    </source>
</evidence>
<comment type="caution">
    <text evidence="1">The sequence shown here is derived from an EMBL/GenBank/DDBJ whole genome shotgun (WGS) entry which is preliminary data.</text>
</comment>
<evidence type="ECO:0000313" key="2">
    <source>
        <dbReference type="Proteomes" id="UP001165960"/>
    </source>
</evidence>
<sequence length="353" mass="38659">MDFKGSSLKHIIRVTLTKCAMNLQLIFYIAYAVADQCSEDHFITQSEELIPLRACVKMMGIFSLDFKESSSVALPLLQEAGDLIIAGAGVERIYLPQLVSAGRFSVLGTPNLTALEVPKFQYSKAIGLVGTGNLKEVIFEAGLMSLESMLVLGTKLRRIKGIAASNVEYISLKGNRLLEELLLHNLTSISDSISFMWNGAGLVFDAPYLHMIQGDMTVDDLSNINLPSLQFVGGGVHISNLEAYEINLPVQHIGAMLTIQGCPLLSSILMQELKQVSSSMVIIENGELTSLGMESLELVEGDLVIRSEKLTQLMLNSDLTDPYSTTIHANIDCQKFVSKHQHKLHNLECISTA</sequence>
<accession>A0ACC2RQX6</accession>
<keyword evidence="2" id="KW-1185">Reference proteome</keyword>
<protein>
    <submittedName>
        <fullName evidence="1">Cell wall protein Ecm33</fullName>
    </submittedName>
</protein>
<gene>
    <name evidence="1" type="primary">ecm33_14</name>
    <name evidence="1" type="ORF">DSO57_1033652</name>
</gene>
<proteinExistence type="predicted"/>
<reference evidence="1" key="1">
    <citation type="submission" date="2022-04" db="EMBL/GenBank/DDBJ databases">
        <title>Genome of the entomopathogenic fungus Entomophthora muscae.</title>
        <authorList>
            <person name="Elya C."/>
            <person name="Lovett B.R."/>
            <person name="Lee E."/>
            <person name="Macias A.M."/>
            <person name="Hajek A.E."/>
            <person name="De Bivort B.L."/>
            <person name="Kasson M.T."/>
            <person name="De Fine Licht H.H."/>
            <person name="Stajich J.E."/>
        </authorList>
    </citation>
    <scope>NUCLEOTIDE SEQUENCE</scope>
    <source>
        <strain evidence="1">Berkeley</strain>
    </source>
</reference>
<dbReference type="EMBL" id="QTSX02006658">
    <property type="protein sequence ID" value="KAJ9052479.1"/>
    <property type="molecule type" value="Genomic_DNA"/>
</dbReference>
<dbReference type="Proteomes" id="UP001165960">
    <property type="component" value="Unassembled WGS sequence"/>
</dbReference>
<organism evidence="1 2">
    <name type="scientific">Entomophthora muscae</name>
    <dbReference type="NCBI Taxonomy" id="34485"/>
    <lineage>
        <taxon>Eukaryota</taxon>
        <taxon>Fungi</taxon>
        <taxon>Fungi incertae sedis</taxon>
        <taxon>Zoopagomycota</taxon>
        <taxon>Entomophthoromycotina</taxon>
        <taxon>Entomophthoromycetes</taxon>
        <taxon>Entomophthorales</taxon>
        <taxon>Entomophthoraceae</taxon>
        <taxon>Entomophthora</taxon>
    </lineage>
</organism>